<evidence type="ECO:0000256" key="3">
    <source>
        <dbReference type="ARBA" id="ARBA00022723"/>
    </source>
</evidence>
<comment type="similarity">
    <text evidence="2">Belongs to the Nth/MutY family.</text>
</comment>
<evidence type="ECO:0000256" key="10">
    <source>
        <dbReference type="SAM" id="MobiDB-lite"/>
    </source>
</evidence>
<keyword evidence="5" id="KW-0378">Hydrolase</keyword>
<dbReference type="GO" id="GO:0051536">
    <property type="term" value="F:iron-sulfur cluster binding"/>
    <property type="evidence" value="ECO:0007669"/>
    <property type="project" value="UniProtKB-KW"/>
</dbReference>
<accession>A0AA41G4D5</accession>
<keyword evidence="7" id="KW-0411">Iron-sulfur</keyword>
<evidence type="ECO:0000256" key="8">
    <source>
        <dbReference type="ARBA" id="ARBA00023204"/>
    </source>
</evidence>
<keyword evidence="6" id="KW-0408">Iron</keyword>
<dbReference type="GO" id="GO:0032357">
    <property type="term" value="F:oxidized purine DNA binding"/>
    <property type="evidence" value="ECO:0007669"/>
    <property type="project" value="TreeGrafter"/>
</dbReference>
<dbReference type="InterPro" id="IPR011257">
    <property type="entry name" value="DNA_glycosylase"/>
</dbReference>
<dbReference type="InterPro" id="IPR044298">
    <property type="entry name" value="MIG/MutY"/>
</dbReference>
<gene>
    <name evidence="12" type="ORF">KTS37_15875</name>
</gene>
<evidence type="ECO:0000256" key="2">
    <source>
        <dbReference type="ARBA" id="ARBA00008343"/>
    </source>
</evidence>
<keyword evidence="8" id="KW-0234">DNA repair</keyword>
<evidence type="ECO:0000259" key="11">
    <source>
        <dbReference type="SMART" id="SM00478"/>
    </source>
</evidence>
<evidence type="ECO:0000256" key="5">
    <source>
        <dbReference type="ARBA" id="ARBA00022801"/>
    </source>
</evidence>
<keyword evidence="13" id="KW-1185">Reference proteome</keyword>
<dbReference type="CDD" id="cd00056">
    <property type="entry name" value="ENDO3c"/>
    <property type="match status" value="1"/>
</dbReference>
<feature type="region of interest" description="Disordered" evidence="10">
    <location>
        <begin position="113"/>
        <end position="141"/>
    </location>
</feature>
<dbReference type="PANTHER" id="PTHR42944">
    <property type="entry name" value="ADENINE DNA GLYCOSYLASE"/>
    <property type="match status" value="1"/>
</dbReference>
<evidence type="ECO:0000256" key="4">
    <source>
        <dbReference type="ARBA" id="ARBA00022763"/>
    </source>
</evidence>
<protein>
    <submittedName>
        <fullName evidence="12">A/G-specific adenine glycosylase</fullName>
    </submittedName>
</protein>
<dbReference type="EMBL" id="JAHQXE010000005">
    <property type="protein sequence ID" value="MBV0903269.1"/>
    <property type="molecule type" value="Genomic_DNA"/>
</dbReference>
<evidence type="ECO:0000313" key="13">
    <source>
        <dbReference type="Proteomes" id="UP001166304"/>
    </source>
</evidence>
<dbReference type="PANTHER" id="PTHR42944:SF1">
    <property type="entry name" value="ADENINE DNA GLYCOSYLASE"/>
    <property type="match status" value="1"/>
</dbReference>
<keyword evidence="3" id="KW-0479">Metal-binding</keyword>
<evidence type="ECO:0000256" key="6">
    <source>
        <dbReference type="ARBA" id="ARBA00023004"/>
    </source>
</evidence>
<name>A0AA41G4D5_9EURY</name>
<dbReference type="SMART" id="SM00478">
    <property type="entry name" value="ENDO3c"/>
    <property type="match status" value="1"/>
</dbReference>
<dbReference type="Gene3D" id="1.10.1670.10">
    <property type="entry name" value="Helix-hairpin-Helix base-excision DNA repair enzymes (C-terminal)"/>
    <property type="match status" value="1"/>
</dbReference>
<feature type="domain" description="HhH-GPD" evidence="11">
    <location>
        <begin position="53"/>
        <end position="213"/>
    </location>
</feature>
<comment type="cofactor">
    <cofactor evidence="1">
        <name>[4Fe-4S] cluster</name>
        <dbReference type="ChEBI" id="CHEBI:49883"/>
    </cofactor>
</comment>
<dbReference type="GO" id="GO:0035485">
    <property type="term" value="F:adenine/guanine mispair binding"/>
    <property type="evidence" value="ECO:0007669"/>
    <property type="project" value="TreeGrafter"/>
</dbReference>
<sequence>MSDQSQAAERPGSVPGDPSAVQRALIEWYEADHRSFPWRETEDPYEILVSEVMSQQTQLDRVVDAWTDFLDRWPTVADLAAADRADVVGFWTSHSLGYNNRAKYLHEAARQVTEGELGPTDRSHGGGDAGGQWPRDPDGLSDLMGVGPYTANAVASFAFNNGNAVVDTNVKRVLYRAFDVPDEDDAFEAVASALMPDGESRVWNNAIMELGGVACGKTPDCDGAACPWREWCSAYETGDFTAPDVPTQPEFEGSRRQMRGRAISTLKEYDRLELDELGPRIRVDYAPDGEYGRDWLRGLLSDLDDDGLVELTERDGETVARLRR</sequence>
<dbReference type="AlphaFoldDB" id="A0AA41G4D5"/>
<keyword evidence="9" id="KW-0326">Glycosidase</keyword>
<organism evidence="12 13">
    <name type="scientific">Haloarcula salina</name>
    <dbReference type="NCBI Taxonomy" id="1429914"/>
    <lineage>
        <taxon>Archaea</taxon>
        <taxon>Methanobacteriati</taxon>
        <taxon>Methanobacteriota</taxon>
        <taxon>Stenosarchaea group</taxon>
        <taxon>Halobacteria</taxon>
        <taxon>Halobacteriales</taxon>
        <taxon>Haloarculaceae</taxon>
        <taxon>Haloarcula</taxon>
    </lineage>
</organism>
<evidence type="ECO:0000256" key="1">
    <source>
        <dbReference type="ARBA" id="ARBA00001966"/>
    </source>
</evidence>
<dbReference type="GO" id="GO:0046872">
    <property type="term" value="F:metal ion binding"/>
    <property type="evidence" value="ECO:0007669"/>
    <property type="project" value="UniProtKB-KW"/>
</dbReference>
<dbReference type="GO" id="GO:0034039">
    <property type="term" value="F:8-oxo-7,8-dihydroguanine DNA N-glycosylase activity"/>
    <property type="evidence" value="ECO:0007669"/>
    <property type="project" value="TreeGrafter"/>
</dbReference>
<dbReference type="InterPro" id="IPR023170">
    <property type="entry name" value="HhH_base_excis_C"/>
</dbReference>
<comment type="caution">
    <text evidence="12">The sequence shown here is derived from an EMBL/GenBank/DDBJ whole genome shotgun (WGS) entry which is preliminary data.</text>
</comment>
<dbReference type="InterPro" id="IPR003265">
    <property type="entry name" value="HhH-GPD_domain"/>
</dbReference>
<keyword evidence="4" id="KW-0227">DNA damage</keyword>
<dbReference type="Pfam" id="PF00730">
    <property type="entry name" value="HhH-GPD"/>
    <property type="match status" value="1"/>
</dbReference>
<dbReference type="Gene3D" id="1.10.340.30">
    <property type="entry name" value="Hypothetical protein, domain 2"/>
    <property type="match status" value="1"/>
</dbReference>
<dbReference type="SUPFAM" id="SSF48150">
    <property type="entry name" value="DNA-glycosylase"/>
    <property type="match status" value="1"/>
</dbReference>
<evidence type="ECO:0000256" key="9">
    <source>
        <dbReference type="ARBA" id="ARBA00023295"/>
    </source>
</evidence>
<proteinExistence type="inferred from homology"/>
<dbReference type="RefSeq" id="WP_162414010.1">
    <property type="nucleotide sequence ID" value="NZ_JAHQXE010000005.1"/>
</dbReference>
<evidence type="ECO:0000256" key="7">
    <source>
        <dbReference type="ARBA" id="ARBA00023014"/>
    </source>
</evidence>
<dbReference type="GO" id="GO:0006284">
    <property type="term" value="P:base-excision repair"/>
    <property type="evidence" value="ECO:0007669"/>
    <property type="project" value="InterPro"/>
</dbReference>
<dbReference type="GO" id="GO:0006298">
    <property type="term" value="P:mismatch repair"/>
    <property type="evidence" value="ECO:0007669"/>
    <property type="project" value="TreeGrafter"/>
</dbReference>
<dbReference type="GO" id="GO:0000701">
    <property type="term" value="F:purine-specific mismatch base pair DNA N-glycosylase activity"/>
    <property type="evidence" value="ECO:0007669"/>
    <property type="project" value="TreeGrafter"/>
</dbReference>
<evidence type="ECO:0000313" key="12">
    <source>
        <dbReference type="EMBL" id="MBV0903269.1"/>
    </source>
</evidence>
<reference evidence="12" key="1">
    <citation type="submission" date="2021-06" db="EMBL/GenBank/DDBJ databases">
        <title>New haloarchaea isolates fom saline soil.</title>
        <authorList>
            <person name="Duran-Viseras A."/>
            <person name="Sanchez-Porro C.S."/>
            <person name="Ventosa A."/>
        </authorList>
    </citation>
    <scope>NUCLEOTIDE SEQUENCE</scope>
    <source>
        <strain evidence="12">JCM 18369</strain>
    </source>
</reference>
<dbReference type="Proteomes" id="UP001166304">
    <property type="component" value="Unassembled WGS sequence"/>
</dbReference>